<sequence length="513" mass="56906">MHFSKTYSQLLLTLPPELRDNAIEYRQLKKLINQVVNELSSLGLSPTVLQQLIEQRNVPGIAKVQEIGGEGNNSDSQPSRIIVYEIANSSTNLEPRLRLSLKHPGVDSDPVETNIPSLVAPSGDAQISSVIPITILEVLQLQTQSATLVNFHAEGQVGSYNLAKLYQNGSRELVIPLRSDTAFFRLLTSALESLSTHLLKVHANFTATLHALSSSISHAARPSSSTSSFHPYSHITSNASSISVTSSSAKSDLYSWREIFQLYVEAEIFEGVGEANRGERSVGDSEERLRLFEQRLIQRDLNSKRKLKLIQSRDALDMFLKLNSFILDLKKFQFATSEATRKILKKHTKRTALPLPPSIFGRWDGYFSSLPSSATTHNPGEDLALIPQPSISLPRLLVQAMGTKLLPIVPHIDDYACLICTSIAFKPIRLVCGHLFCVRCLVKLQKRGKANCPMCRAPTVLVADRGNVDWALLNFMQDWFPVEARAKLKQNEREAAEEELAELGIDGKACAIM</sequence>
<reference evidence="1" key="1">
    <citation type="journal article" date="2021" name="New Phytol.">
        <title>Evolutionary innovations through gain and loss of genes in the ectomycorrhizal Boletales.</title>
        <authorList>
            <person name="Wu G."/>
            <person name="Miyauchi S."/>
            <person name="Morin E."/>
            <person name="Kuo A."/>
            <person name="Drula E."/>
            <person name="Varga T."/>
            <person name="Kohler A."/>
            <person name="Feng B."/>
            <person name="Cao Y."/>
            <person name="Lipzen A."/>
            <person name="Daum C."/>
            <person name="Hundley H."/>
            <person name="Pangilinan J."/>
            <person name="Johnson J."/>
            <person name="Barry K."/>
            <person name="LaButti K."/>
            <person name="Ng V."/>
            <person name="Ahrendt S."/>
            <person name="Min B."/>
            <person name="Choi I.G."/>
            <person name="Park H."/>
            <person name="Plett J.M."/>
            <person name="Magnuson J."/>
            <person name="Spatafora J.W."/>
            <person name="Nagy L.G."/>
            <person name="Henrissat B."/>
            <person name="Grigoriev I.V."/>
            <person name="Yang Z.L."/>
            <person name="Xu J."/>
            <person name="Martin F.M."/>
        </authorList>
    </citation>
    <scope>NUCLEOTIDE SEQUENCE</scope>
    <source>
        <strain evidence="1">ATCC 28755</strain>
    </source>
</reference>
<comment type="caution">
    <text evidence="1">The sequence shown here is derived from an EMBL/GenBank/DDBJ whole genome shotgun (WGS) entry which is preliminary data.</text>
</comment>
<proteinExistence type="predicted"/>
<keyword evidence="2" id="KW-1185">Reference proteome</keyword>
<protein>
    <submittedName>
        <fullName evidence="1">SPX domain-containing protein</fullName>
    </submittedName>
</protein>
<evidence type="ECO:0000313" key="1">
    <source>
        <dbReference type="EMBL" id="KAH7909420.1"/>
    </source>
</evidence>
<gene>
    <name evidence="1" type="ORF">BJ138DRAFT_1010894</name>
</gene>
<organism evidence="1 2">
    <name type="scientific">Hygrophoropsis aurantiaca</name>
    <dbReference type="NCBI Taxonomy" id="72124"/>
    <lineage>
        <taxon>Eukaryota</taxon>
        <taxon>Fungi</taxon>
        <taxon>Dikarya</taxon>
        <taxon>Basidiomycota</taxon>
        <taxon>Agaricomycotina</taxon>
        <taxon>Agaricomycetes</taxon>
        <taxon>Agaricomycetidae</taxon>
        <taxon>Boletales</taxon>
        <taxon>Coniophorineae</taxon>
        <taxon>Hygrophoropsidaceae</taxon>
        <taxon>Hygrophoropsis</taxon>
    </lineage>
</organism>
<evidence type="ECO:0000313" key="2">
    <source>
        <dbReference type="Proteomes" id="UP000790377"/>
    </source>
</evidence>
<dbReference type="Proteomes" id="UP000790377">
    <property type="component" value="Unassembled WGS sequence"/>
</dbReference>
<accession>A0ACB8A7P2</accession>
<name>A0ACB8A7P2_9AGAM</name>
<dbReference type="EMBL" id="MU267761">
    <property type="protein sequence ID" value="KAH7909420.1"/>
    <property type="molecule type" value="Genomic_DNA"/>
</dbReference>